<feature type="chain" id="PRO_5012905258" description="Transporter" evidence="1">
    <location>
        <begin position="19"/>
        <end position="281"/>
    </location>
</feature>
<organism evidence="2 3">
    <name type="scientific">Tenacibaculum todarodis</name>
    <dbReference type="NCBI Taxonomy" id="1850252"/>
    <lineage>
        <taxon>Bacteria</taxon>
        <taxon>Pseudomonadati</taxon>
        <taxon>Bacteroidota</taxon>
        <taxon>Flavobacteriia</taxon>
        <taxon>Flavobacteriales</taxon>
        <taxon>Flavobacteriaceae</taxon>
        <taxon>Tenacibaculum</taxon>
    </lineage>
</organism>
<evidence type="ECO:0000313" key="3">
    <source>
        <dbReference type="Proteomes" id="UP000181898"/>
    </source>
</evidence>
<evidence type="ECO:0008006" key="4">
    <source>
        <dbReference type="Google" id="ProtNLM"/>
    </source>
</evidence>
<feature type="signal peptide" evidence="1">
    <location>
        <begin position="1"/>
        <end position="18"/>
    </location>
</feature>
<dbReference type="STRING" id="1850252.LPB136_10820"/>
<sequence>MKQVTTILLVFFSLSFFAQSPWTKKKNEGYVQLSFSLIPTYSTIFGNPDYDTQREISDNTLQLYGEFGLNDKTTLFANVPFKMLKSGDFTEDMSLVLPLVLTTEGTKNTLGNIQFGVKHNFYSKNWILSGQIGVEANTGSFDQPSGLRTGYDAWTFTPLFLAGKSLGNSYFQSFVGFDVRTNDYSSNFKIGGEYGGKIGKDLWLIGFIDIVKSFENGDVILPTSNSYTATYVNDQEYGAFGAKFIYEFSDKYGINAGFGGAFFGNNVAKAPALSFGLYHKF</sequence>
<dbReference type="KEGG" id="ten:LPB136_10820"/>
<accession>A0A1L3JL04</accession>
<keyword evidence="3" id="KW-1185">Reference proteome</keyword>
<protein>
    <recommendedName>
        <fullName evidence="4">Transporter</fullName>
    </recommendedName>
</protein>
<reference evidence="2 3" key="1">
    <citation type="submission" date="2016-11" db="EMBL/GenBank/DDBJ databases">
        <title>Tenacibaculum sp. LPB0136, isolated from marine environment.</title>
        <authorList>
            <person name="Kim E."/>
            <person name="Yi H."/>
        </authorList>
    </citation>
    <scope>NUCLEOTIDE SEQUENCE [LARGE SCALE GENOMIC DNA]</scope>
    <source>
        <strain evidence="2 3">LPB0136</strain>
    </source>
</reference>
<dbReference type="Proteomes" id="UP000181898">
    <property type="component" value="Chromosome"/>
</dbReference>
<evidence type="ECO:0000256" key="1">
    <source>
        <dbReference type="SAM" id="SignalP"/>
    </source>
</evidence>
<name>A0A1L3JL04_9FLAO</name>
<evidence type="ECO:0000313" key="2">
    <source>
        <dbReference type="EMBL" id="APG65825.1"/>
    </source>
</evidence>
<dbReference type="EMBL" id="CP018155">
    <property type="protein sequence ID" value="APG65825.1"/>
    <property type="molecule type" value="Genomic_DNA"/>
</dbReference>
<gene>
    <name evidence="2" type="ORF">LPB136_10820</name>
</gene>
<dbReference type="RefSeq" id="WP_072556349.1">
    <property type="nucleotide sequence ID" value="NZ_CP018155.1"/>
</dbReference>
<proteinExistence type="predicted"/>
<dbReference type="OrthoDB" id="9782650at2"/>
<keyword evidence="1" id="KW-0732">Signal</keyword>
<dbReference type="AlphaFoldDB" id="A0A1L3JL04"/>